<evidence type="ECO:0000313" key="2">
    <source>
        <dbReference type="EMBL" id="EKX54182.1"/>
    </source>
</evidence>
<reference evidence="4" key="2">
    <citation type="submission" date="2012-11" db="EMBL/GenBank/DDBJ databases">
        <authorList>
            <person name="Kuo A."/>
            <person name="Curtis B.A."/>
            <person name="Tanifuji G."/>
            <person name="Burki F."/>
            <person name="Gruber A."/>
            <person name="Irimia M."/>
            <person name="Maruyama S."/>
            <person name="Arias M.C."/>
            <person name="Ball S.G."/>
            <person name="Gile G.H."/>
            <person name="Hirakawa Y."/>
            <person name="Hopkins J.F."/>
            <person name="Rensing S.A."/>
            <person name="Schmutz J."/>
            <person name="Symeonidi A."/>
            <person name="Elias M."/>
            <person name="Eveleigh R.J."/>
            <person name="Herman E.K."/>
            <person name="Klute M.J."/>
            <person name="Nakayama T."/>
            <person name="Obornik M."/>
            <person name="Reyes-Prieto A."/>
            <person name="Armbrust E.V."/>
            <person name="Aves S.J."/>
            <person name="Beiko R.G."/>
            <person name="Coutinho P."/>
            <person name="Dacks J.B."/>
            <person name="Durnford D.G."/>
            <person name="Fast N.M."/>
            <person name="Green B.R."/>
            <person name="Grisdale C."/>
            <person name="Hempe F."/>
            <person name="Henrissat B."/>
            <person name="Hoppner M.P."/>
            <person name="Ishida K.-I."/>
            <person name="Kim E."/>
            <person name="Koreny L."/>
            <person name="Kroth P.G."/>
            <person name="Liu Y."/>
            <person name="Malik S.-B."/>
            <person name="Maier U.G."/>
            <person name="McRose D."/>
            <person name="Mock T."/>
            <person name="Neilson J.A."/>
            <person name="Onodera N.T."/>
            <person name="Poole A.M."/>
            <person name="Pritham E.J."/>
            <person name="Richards T.A."/>
            <person name="Rocap G."/>
            <person name="Roy S.W."/>
            <person name="Sarai C."/>
            <person name="Schaack S."/>
            <person name="Shirato S."/>
            <person name="Slamovits C.H."/>
            <person name="Spencer D.F."/>
            <person name="Suzuki S."/>
            <person name="Worden A.Z."/>
            <person name="Zauner S."/>
            <person name="Barry K."/>
            <person name="Bell C."/>
            <person name="Bharti A.K."/>
            <person name="Crow J.A."/>
            <person name="Grimwood J."/>
            <person name="Kramer R."/>
            <person name="Lindquist E."/>
            <person name="Lucas S."/>
            <person name="Salamov A."/>
            <person name="McFadden G.I."/>
            <person name="Lane C.E."/>
            <person name="Keeling P.J."/>
            <person name="Gray M.W."/>
            <person name="Grigoriev I.V."/>
            <person name="Archibald J.M."/>
        </authorList>
    </citation>
    <scope>NUCLEOTIDE SEQUENCE</scope>
    <source>
        <strain evidence="4">CCMP2712</strain>
    </source>
</reference>
<evidence type="ECO:0000256" key="1">
    <source>
        <dbReference type="SAM" id="SignalP"/>
    </source>
</evidence>
<dbReference type="EMBL" id="JH992968">
    <property type="protein sequence ID" value="EKX54182.1"/>
    <property type="molecule type" value="Genomic_DNA"/>
</dbReference>
<gene>
    <name evidence="2" type="ORF">GUITHDRAFT_132576</name>
</gene>
<evidence type="ECO:0000313" key="3">
    <source>
        <dbReference type="EnsemblProtists" id="EKX54182"/>
    </source>
</evidence>
<evidence type="ECO:0008006" key="5">
    <source>
        <dbReference type="Google" id="ProtNLM"/>
    </source>
</evidence>
<name>L1K0P5_GUITC</name>
<dbReference type="PaxDb" id="55529-EKX54182"/>
<protein>
    <recommendedName>
        <fullName evidence="5">LysM domain-containing protein</fullName>
    </recommendedName>
</protein>
<reference evidence="3" key="3">
    <citation type="submission" date="2016-03" db="UniProtKB">
        <authorList>
            <consortium name="EnsemblProtists"/>
        </authorList>
    </citation>
    <scope>IDENTIFICATION</scope>
</reference>
<evidence type="ECO:0000313" key="4">
    <source>
        <dbReference type="Proteomes" id="UP000011087"/>
    </source>
</evidence>
<reference evidence="2 4" key="1">
    <citation type="journal article" date="2012" name="Nature">
        <title>Algal genomes reveal evolutionary mosaicism and the fate of nucleomorphs.</title>
        <authorList>
            <consortium name="DOE Joint Genome Institute"/>
            <person name="Curtis B.A."/>
            <person name="Tanifuji G."/>
            <person name="Burki F."/>
            <person name="Gruber A."/>
            <person name="Irimia M."/>
            <person name="Maruyama S."/>
            <person name="Arias M.C."/>
            <person name="Ball S.G."/>
            <person name="Gile G.H."/>
            <person name="Hirakawa Y."/>
            <person name="Hopkins J.F."/>
            <person name="Kuo A."/>
            <person name="Rensing S.A."/>
            <person name="Schmutz J."/>
            <person name="Symeonidi A."/>
            <person name="Elias M."/>
            <person name="Eveleigh R.J."/>
            <person name="Herman E.K."/>
            <person name="Klute M.J."/>
            <person name="Nakayama T."/>
            <person name="Obornik M."/>
            <person name="Reyes-Prieto A."/>
            <person name="Armbrust E.V."/>
            <person name="Aves S.J."/>
            <person name="Beiko R.G."/>
            <person name="Coutinho P."/>
            <person name="Dacks J.B."/>
            <person name="Durnford D.G."/>
            <person name="Fast N.M."/>
            <person name="Green B.R."/>
            <person name="Grisdale C.J."/>
            <person name="Hempel F."/>
            <person name="Henrissat B."/>
            <person name="Hoppner M.P."/>
            <person name="Ishida K."/>
            <person name="Kim E."/>
            <person name="Koreny L."/>
            <person name="Kroth P.G."/>
            <person name="Liu Y."/>
            <person name="Malik S.B."/>
            <person name="Maier U.G."/>
            <person name="McRose D."/>
            <person name="Mock T."/>
            <person name="Neilson J.A."/>
            <person name="Onodera N.T."/>
            <person name="Poole A.M."/>
            <person name="Pritham E.J."/>
            <person name="Richards T.A."/>
            <person name="Rocap G."/>
            <person name="Roy S.W."/>
            <person name="Sarai C."/>
            <person name="Schaack S."/>
            <person name="Shirato S."/>
            <person name="Slamovits C.H."/>
            <person name="Spencer D.F."/>
            <person name="Suzuki S."/>
            <person name="Worden A.Z."/>
            <person name="Zauner S."/>
            <person name="Barry K."/>
            <person name="Bell C."/>
            <person name="Bharti A.K."/>
            <person name="Crow J.A."/>
            <person name="Grimwood J."/>
            <person name="Kramer R."/>
            <person name="Lindquist E."/>
            <person name="Lucas S."/>
            <person name="Salamov A."/>
            <person name="McFadden G.I."/>
            <person name="Lane C.E."/>
            <person name="Keeling P.J."/>
            <person name="Gray M.W."/>
            <person name="Grigoriev I.V."/>
            <person name="Archibald J.M."/>
        </authorList>
    </citation>
    <scope>NUCLEOTIDE SEQUENCE</scope>
    <source>
        <strain evidence="2 4">CCMP2712</strain>
    </source>
</reference>
<dbReference type="Proteomes" id="UP000011087">
    <property type="component" value="Unassembled WGS sequence"/>
</dbReference>
<keyword evidence="4" id="KW-1185">Reference proteome</keyword>
<dbReference type="RefSeq" id="XP_005841162.1">
    <property type="nucleotide sequence ID" value="XM_005841105.1"/>
</dbReference>
<dbReference type="AlphaFoldDB" id="L1K0P5"/>
<proteinExistence type="predicted"/>
<dbReference type="GeneID" id="17310625"/>
<feature type="chain" id="PRO_5008772025" description="LysM domain-containing protein" evidence="1">
    <location>
        <begin position="22"/>
        <end position="873"/>
    </location>
</feature>
<accession>L1K0P5</accession>
<dbReference type="KEGG" id="gtt:GUITHDRAFT_132576"/>
<sequence length="873" mass="96209">MQPAVMKGLMLMMAAAAAVDGARPCPTSTTEFKNKINSLRGVNGHFISASVSWKRISERTAQFEIWSTWRRKYGWPCPTDTGFNGEDGWPVIGERLSVVGLARAADSNKDVTIKFYTGDGTSYDVEFDVTSYSIPEDWVMGVTYITHTYQQPFGSSSPFYPTSYVADPAVGIMQPVQTYPWTAYFAGCCKQWYKDGTTPEFYIETKVDLTNHLTSARIVSLPFLSHADSAPRPISMCALPVGGKAAQVELTGSTLNWQHDDNRPASFSWTVSGTLGVSIVGPTDKSCVVISIPDTSAVNGTANYLTVECKMGTSTVQGTYPLLMYGSSSFVSSNRHLFGCSDNVACEVNVTLGKFLLPYDFYWREVGDGNRLEGRYVVASQSRGALVATAPVGMNYTTSLSMVDNADLPTGSRFVSASLTGMFVTDLDVQYLTGKSNSDPRSQLPISSGQRDYFSNGMLPAGWQEVPNSDFNGPNGGAIVRLLIKKETPAGDGRNDIDYSRFAAITDIQLASASQVPHWTSIGYLKLDKNLLDQSQTGEVYIMYKRGSGSPIMDVTATPTAGYTNLTASTQGPGGKVGTVNLYVKFYNESILERYMLWKPCERVESSTVLCFSSFYSTASNLFQLAQGPQQCVKMEVVRSKPPEVTIMAGQPYVATMGKMMEIEFHVQRMDLPLTNMEDFPSMGLAAYLTRPGQSLDQARMNSSGVLQGLRWVGGDKTSSQLSRIDQVEGGFRGFLQWTPSPAQGGWQGSICLTACISPSTCFPVDAPPTDYCSEKCLHVVVEKCKWYLGKEDSFEEVAKKFKTDWLLLWHLNPFTANSVFPSLQRLYDAVTSTTNIGRLYKPRWEDTVRVELKQRGGEERWIRMETDLTEEV</sequence>
<organism evidence="2">
    <name type="scientific">Guillardia theta (strain CCMP2712)</name>
    <name type="common">Cryptophyte</name>
    <dbReference type="NCBI Taxonomy" id="905079"/>
    <lineage>
        <taxon>Eukaryota</taxon>
        <taxon>Cryptophyceae</taxon>
        <taxon>Pyrenomonadales</taxon>
        <taxon>Geminigeraceae</taxon>
        <taxon>Guillardia</taxon>
    </lineage>
</organism>
<dbReference type="EnsemblProtists" id="EKX54182">
    <property type="protein sequence ID" value="EKX54182"/>
    <property type="gene ID" value="GUITHDRAFT_132576"/>
</dbReference>
<feature type="signal peptide" evidence="1">
    <location>
        <begin position="1"/>
        <end position="21"/>
    </location>
</feature>
<keyword evidence="1" id="KW-0732">Signal</keyword>
<dbReference type="HOGENOM" id="CLU_298685_0_0_1"/>